<evidence type="ECO:0000313" key="1">
    <source>
        <dbReference type="EMBL" id="RVU15211.1"/>
    </source>
</evidence>
<dbReference type="Proteomes" id="UP000286997">
    <property type="component" value="Unassembled WGS sequence"/>
</dbReference>
<dbReference type="RefSeq" id="WP_127732654.1">
    <property type="nucleotide sequence ID" value="NZ_SACP01000023.1"/>
</dbReference>
<organism evidence="1 2">
    <name type="scientific">Methylobacterium oryzihabitans</name>
    <dbReference type="NCBI Taxonomy" id="2499852"/>
    <lineage>
        <taxon>Bacteria</taxon>
        <taxon>Pseudomonadati</taxon>
        <taxon>Pseudomonadota</taxon>
        <taxon>Alphaproteobacteria</taxon>
        <taxon>Hyphomicrobiales</taxon>
        <taxon>Methylobacteriaceae</taxon>
        <taxon>Methylobacterium</taxon>
    </lineage>
</organism>
<comment type="caution">
    <text evidence="1">The sequence shown here is derived from an EMBL/GenBank/DDBJ whole genome shotgun (WGS) entry which is preliminary data.</text>
</comment>
<keyword evidence="2" id="KW-1185">Reference proteome</keyword>
<reference evidence="1 2" key="1">
    <citation type="submission" date="2019-01" db="EMBL/GenBank/DDBJ databases">
        <authorList>
            <person name="Chen W.-M."/>
        </authorList>
    </citation>
    <scope>NUCLEOTIDE SEQUENCE [LARGE SCALE GENOMIC DNA]</scope>
    <source>
        <strain evidence="1 2">TER-1</strain>
    </source>
</reference>
<accession>A0A437NYW7</accession>
<dbReference type="OrthoDB" id="9780606at2"/>
<name>A0A437NYW7_9HYPH</name>
<dbReference type="AlphaFoldDB" id="A0A437NYW7"/>
<gene>
    <name evidence="1" type="ORF">EOE48_20605</name>
</gene>
<evidence type="ECO:0000313" key="2">
    <source>
        <dbReference type="Proteomes" id="UP000286997"/>
    </source>
</evidence>
<sequence length="114" mass="12675">MLTADLLRSDAEAREAILATLATQLADFRVPGGDVRLWLSEVTTLTLRQCLTSTPGTTARRLLVFTGLMRRAHERETVLYDYECDLTHVVIHPRAQAAVKAWALAQLAWRGEAA</sequence>
<dbReference type="EMBL" id="SACP01000023">
    <property type="protein sequence ID" value="RVU15211.1"/>
    <property type="molecule type" value="Genomic_DNA"/>
</dbReference>
<proteinExistence type="predicted"/>
<protein>
    <submittedName>
        <fullName evidence="1">Uncharacterized protein</fullName>
    </submittedName>
</protein>